<dbReference type="FunFam" id="1.10.10.10:FF:000019">
    <property type="entry name" value="Crp/Fnr family transcriptional regulator"/>
    <property type="match status" value="1"/>
</dbReference>
<evidence type="ECO:0000259" key="13">
    <source>
        <dbReference type="PROSITE" id="PS51063"/>
    </source>
</evidence>
<evidence type="ECO:0000256" key="5">
    <source>
        <dbReference type="ARBA" id="ARBA00023125"/>
    </source>
</evidence>
<dbReference type="Gene3D" id="2.60.120.10">
    <property type="entry name" value="Jelly Rolls"/>
    <property type="match status" value="1"/>
</dbReference>
<gene>
    <name evidence="14" type="ORF">HMPREF0742_01266</name>
</gene>
<evidence type="ECO:0000259" key="12">
    <source>
        <dbReference type="PROSITE" id="PS50042"/>
    </source>
</evidence>
<proteinExistence type="predicted"/>
<dbReference type="SMART" id="SM00100">
    <property type="entry name" value="cNMP"/>
    <property type="match status" value="1"/>
</dbReference>
<evidence type="ECO:0000256" key="9">
    <source>
        <dbReference type="ARBA" id="ARBA00029868"/>
    </source>
</evidence>
<dbReference type="AlphaFoldDB" id="U7V647"/>
<dbReference type="InterPro" id="IPR018490">
    <property type="entry name" value="cNMP-bd_dom_sf"/>
</dbReference>
<feature type="domain" description="Cyclic nucleotide-binding" evidence="12">
    <location>
        <begin position="29"/>
        <end position="149"/>
    </location>
</feature>
<keyword evidence="1" id="KW-0678">Repressor</keyword>
<dbReference type="PROSITE" id="PS51063">
    <property type="entry name" value="HTH_CRP_2"/>
    <property type="match status" value="1"/>
</dbReference>
<dbReference type="InterPro" id="IPR014710">
    <property type="entry name" value="RmlC-like_jellyroll"/>
</dbReference>
<dbReference type="InterPro" id="IPR036388">
    <property type="entry name" value="WH-like_DNA-bd_sf"/>
</dbReference>
<keyword evidence="3" id="KW-0547">Nucleotide-binding</keyword>
<dbReference type="GO" id="GO:0003700">
    <property type="term" value="F:DNA-binding transcription factor activity"/>
    <property type="evidence" value="ECO:0007669"/>
    <property type="project" value="UniProtKB-ARBA"/>
</dbReference>
<dbReference type="HOGENOM" id="CLU_075053_3_4_11"/>
<dbReference type="PROSITE" id="PS50042">
    <property type="entry name" value="CNMP_BINDING_3"/>
    <property type="match status" value="1"/>
</dbReference>
<dbReference type="InterPro" id="IPR000595">
    <property type="entry name" value="cNMP-bd_dom"/>
</dbReference>
<evidence type="ECO:0000256" key="8">
    <source>
        <dbReference type="ARBA" id="ARBA00023163"/>
    </source>
</evidence>
<keyword evidence="4" id="KW-0805">Transcription regulation</keyword>
<evidence type="ECO:0000256" key="2">
    <source>
        <dbReference type="ARBA" id="ARBA00022566"/>
    </source>
</evidence>
<evidence type="ECO:0000256" key="6">
    <source>
        <dbReference type="ARBA" id="ARBA00023149"/>
    </source>
</evidence>
<dbReference type="Pfam" id="PF13545">
    <property type="entry name" value="HTH_Crp_2"/>
    <property type="match status" value="1"/>
</dbReference>
<sequence length="243" mass="26763">MLTQGGARTPPIFKENKTMDLDILRRSPLFATLDDAAFKLLTDDITEIDLSRNAVLFYEGDPGDQLYAVLSGKVKLGRTAADGRENMIAIMGPGDVFGEMALFDPSPRSTNAVAVSETRLAAIKHESFKRAQQQDPSISDQVIKTLARRLRHSNEALADLVFSDVPGRLAKALLDLADRFGRPATDGILVAHELTQEELAQLVGASRETVNKALAEFVSRGWIRLEARAVVILDLPRLRQRSR</sequence>
<dbReference type="SUPFAM" id="SSF51206">
    <property type="entry name" value="cAMP-binding domain-like"/>
    <property type="match status" value="1"/>
</dbReference>
<dbReference type="Proteomes" id="UP000017174">
    <property type="component" value="Unassembled WGS sequence"/>
</dbReference>
<keyword evidence="2" id="KW-0116">cAMP-binding</keyword>
<dbReference type="FunFam" id="2.60.120.10:FF:000003">
    <property type="entry name" value="Crp/Fnr family transcriptional regulator"/>
    <property type="match status" value="1"/>
</dbReference>
<evidence type="ECO:0000313" key="14">
    <source>
        <dbReference type="EMBL" id="ERT66223.1"/>
    </source>
</evidence>
<evidence type="ECO:0000313" key="15">
    <source>
        <dbReference type="Proteomes" id="UP000017174"/>
    </source>
</evidence>
<dbReference type="PANTHER" id="PTHR24567:SF74">
    <property type="entry name" value="HTH-TYPE TRANSCRIPTIONAL REGULATOR ARCR"/>
    <property type="match status" value="1"/>
</dbReference>
<keyword evidence="8" id="KW-0804">Transcription</keyword>
<evidence type="ECO:0000256" key="1">
    <source>
        <dbReference type="ARBA" id="ARBA00022491"/>
    </source>
</evidence>
<dbReference type="SUPFAM" id="SSF46785">
    <property type="entry name" value="Winged helix' DNA-binding domain"/>
    <property type="match status" value="1"/>
</dbReference>
<dbReference type="GO" id="GO:0005829">
    <property type="term" value="C:cytosol"/>
    <property type="evidence" value="ECO:0007669"/>
    <property type="project" value="TreeGrafter"/>
</dbReference>
<dbReference type="InterPro" id="IPR050397">
    <property type="entry name" value="Env_Response_Regulators"/>
</dbReference>
<dbReference type="InterPro" id="IPR036390">
    <property type="entry name" value="WH_DNA-bd_sf"/>
</dbReference>
<evidence type="ECO:0000256" key="4">
    <source>
        <dbReference type="ARBA" id="ARBA00023015"/>
    </source>
</evidence>
<comment type="caution">
    <text evidence="14">The sequence shown here is derived from an EMBL/GenBank/DDBJ whole genome shotgun (WGS) entry which is preliminary data.</text>
</comment>
<dbReference type="InterPro" id="IPR012318">
    <property type="entry name" value="HTH_CRP"/>
</dbReference>
<dbReference type="GO" id="GO:0045893">
    <property type="term" value="P:positive regulation of DNA-templated transcription"/>
    <property type="evidence" value="ECO:0007669"/>
    <property type="project" value="UniProtKB-ARBA"/>
</dbReference>
<evidence type="ECO:0000256" key="7">
    <source>
        <dbReference type="ARBA" id="ARBA00023159"/>
    </source>
</evidence>
<dbReference type="EMBL" id="AXZG01000037">
    <property type="protein sequence ID" value="ERT66223.1"/>
    <property type="molecule type" value="Genomic_DNA"/>
</dbReference>
<protein>
    <recommendedName>
        <fullName evidence="11">CRP-like cAMP-activated global transcriptional regulator</fullName>
    </recommendedName>
    <alternativeName>
        <fullName evidence="10">cAMP receptor protein</fullName>
    </alternativeName>
    <alternativeName>
        <fullName evidence="9">cAMP regulatory protein</fullName>
    </alternativeName>
</protein>
<feature type="domain" description="HTH crp-type" evidence="13">
    <location>
        <begin position="163"/>
        <end position="236"/>
    </location>
</feature>
<evidence type="ECO:0000256" key="10">
    <source>
        <dbReference type="ARBA" id="ARBA00033082"/>
    </source>
</evidence>
<evidence type="ECO:0000256" key="3">
    <source>
        <dbReference type="ARBA" id="ARBA00022741"/>
    </source>
</evidence>
<keyword evidence="6" id="KW-0114">cAMP</keyword>
<dbReference type="GO" id="GO:0030552">
    <property type="term" value="F:cAMP binding"/>
    <property type="evidence" value="ECO:0007669"/>
    <property type="project" value="UniProtKB-KW"/>
</dbReference>
<dbReference type="SMART" id="SM00419">
    <property type="entry name" value="HTH_CRP"/>
    <property type="match status" value="1"/>
</dbReference>
<evidence type="ECO:0000256" key="11">
    <source>
        <dbReference type="ARBA" id="ARBA00068047"/>
    </source>
</evidence>
<name>U7V647_9MICC</name>
<dbReference type="GO" id="GO:0045892">
    <property type="term" value="P:negative regulation of DNA-templated transcription"/>
    <property type="evidence" value="ECO:0007669"/>
    <property type="project" value="UniProtKB-ARBA"/>
</dbReference>
<dbReference type="CDD" id="cd00038">
    <property type="entry name" value="CAP_ED"/>
    <property type="match status" value="1"/>
</dbReference>
<reference evidence="14 15" key="1">
    <citation type="submission" date="2013-08" db="EMBL/GenBank/DDBJ databases">
        <authorList>
            <person name="Weinstock G."/>
            <person name="Sodergren E."/>
            <person name="Wylie T."/>
            <person name="Fulton L."/>
            <person name="Fulton R."/>
            <person name="Fronick C."/>
            <person name="O'Laughlin M."/>
            <person name="Godfrey J."/>
            <person name="Miner T."/>
            <person name="Herter B."/>
            <person name="Appelbaum E."/>
            <person name="Cordes M."/>
            <person name="Lek S."/>
            <person name="Wollam A."/>
            <person name="Pepin K.H."/>
            <person name="Palsikar V.B."/>
            <person name="Mitreva M."/>
            <person name="Wilson R.K."/>
        </authorList>
    </citation>
    <scope>NUCLEOTIDE SEQUENCE [LARGE SCALE GENOMIC DNA]</scope>
    <source>
        <strain evidence="14 15">F0184</strain>
    </source>
</reference>
<organism evidence="14 15">
    <name type="scientific">Rothia aeria F0184</name>
    <dbReference type="NCBI Taxonomy" id="888019"/>
    <lineage>
        <taxon>Bacteria</taxon>
        <taxon>Bacillati</taxon>
        <taxon>Actinomycetota</taxon>
        <taxon>Actinomycetes</taxon>
        <taxon>Micrococcales</taxon>
        <taxon>Micrococcaceae</taxon>
        <taxon>Rothia</taxon>
    </lineage>
</organism>
<dbReference type="PANTHER" id="PTHR24567">
    <property type="entry name" value="CRP FAMILY TRANSCRIPTIONAL REGULATORY PROTEIN"/>
    <property type="match status" value="1"/>
</dbReference>
<accession>U7V647</accession>
<dbReference type="Pfam" id="PF00027">
    <property type="entry name" value="cNMP_binding"/>
    <property type="match status" value="1"/>
</dbReference>
<keyword evidence="7" id="KW-0010">Activator</keyword>
<dbReference type="GO" id="GO:0003677">
    <property type="term" value="F:DNA binding"/>
    <property type="evidence" value="ECO:0007669"/>
    <property type="project" value="UniProtKB-KW"/>
</dbReference>
<dbReference type="PATRIC" id="fig|888019.4.peg.1072"/>
<dbReference type="Gene3D" id="1.10.10.10">
    <property type="entry name" value="Winged helix-like DNA-binding domain superfamily/Winged helix DNA-binding domain"/>
    <property type="match status" value="1"/>
</dbReference>
<keyword evidence="5" id="KW-0238">DNA-binding</keyword>